<accession>A0A0R1QJU1</accession>
<comment type="caution">
    <text evidence="1">The sequence shown here is derived from an EMBL/GenBank/DDBJ whole genome shotgun (WGS) entry which is preliminary data.</text>
</comment>
<evidence type="ECO:0000313" key="2">
    <source>
        <dbReference type="Proteomes" id="UP000051790"/>
    </source>
</evidence>
<evidence type="ECO:0000313" key="1">
    <source>
        <dbReference type="EMBL" id="KRL45053.1"/>
    </source>
</evidence>
<organism evidence="1 2">
    <name type="scientific">Lacticaseibacillus manihotivorans DSM 13343 = JCM 12514</name>
    <dbReference type="NCBI Taxonomy" id="1423769"/>
    <lineage>
        <taxon>Bacteria</taxon>
        <taxon>Bacillati</taxon>
        <taxon>Bacillota</taxon>
        <taxon>Bacilli</taxon>
        <taxon>Lactobacillales</taxon>
        <taxon>Lactobacillaceae</taxon>
        <taxon>Lacticaseibacillus</taxon>
    </lineage>
</organism>
<proteinExistence type="predicted"/>
<gene>
    <name evidence="1" type="ORF">FD01_GL000841</name>
</gene>
<sequence length="79" mass="9510">MICRYLKYKPKIEPRVEPGDVSWYDLDIEKRRATNTTPQTVKDSWHCYLIKDRKLSPSLLAVFLFVHKFDEFDHQPNQI</sequence>
<dbReference type="PATRIC" id="fig|1423769.4.peg.902"/>
<dbReference type="EMBL" id="AZEU01000134">
    <property type="protein sequence ID" value="KRL45053.1"/>
    <property type="molecule type" value="Genomic_DNA"/>
</dbReference>
<keyword evidence="2" id="KW-1185">Reference proteome</keyword>
<dbReference type="AlphaFoldDB" id="A0A0R1QJU1"/>
<reference evidence="1 2" key="1">
    <citation type="journal article" date="2015" name="Genome Announc.">
        <title>Expanding the biotechnology potential of lactobacilli through comparative genomics of 213 strains and associated genera.</title>
        <authorList>
            <person name="Sun Z."/>
            <person name="Harris H.M."/>
            <person name="McCann A."/>
            <person name="Guo C."/>
            <person name="Argimon S."/>
            <person name="Zhang W."/>
            <person name="Yang X."/>
            <person name="Jeffery I.B."/>
            <person name="Cooney J.C."/>
            <person name="Kagawa T.F."/>
            <person name="Liu W."/>
            <person name="Song Y."/>
            <person name="Salvetti E."/>
            <person name="Wrobel A."/>
            <person name="Rasinkangas P."/>
            <person name="Parkhill J."/>
            <person name="Rea M.C."/>
            <person name="O'Sullivan O."/>
            <person name="Ritari J."/>
            <person name="Douillard F.P."/>
            <person name="Paul Ross R."/>
            <person name="Yang R."/>
            <person name="Briner A.E."/>
            <person name="Felis G.E."/>
            <person name="de Vos W.M."/>
            <person name="Barrangou R."/>
            <person name="Klaenhammer T.R."/>
            <person name="Caufield P.W."/>
            <person name="Cui Y."/>
            <person name="Zhang H."/>
            <person name="O'Toole P.W."/>
        </authorList>
    </citation>
    <scope>NUCLEOTIDE SEQUENCE [LARGE SCALE GENOMIC DNA]</scope>
    <source>
        <strain evidence="1 2">DSM 13343</strain>
    </source>
</reference>
<protein>
    <submittedName>
        <fullName evidence="1">Uncharacterized protein</fullName>
    </submittedName>
</protein>
<dbReference type="Proteomes" id="UP000051790">
    <property type="component" value="Unassembled WGS sequence"/>
</dbReference>
<name>A0A0R1QJU1_9LACO</name>